<accession>A0ABU8LA91</accession>
<dbReference type="Gene3D" id="3.40.225.10">
    <property type="entry name" value="Class II aldolase/adducin N-terminal domain"/>
    <property type="match status" value="1"/>
</dbReference>
<dbReference type="Gene3D" id="3.40.50.720">
    <property type="entry name" value="NAD(P)-binding Rossmann-like Domain"/>
    <property type="match status" value="1"/>
</dbReference>
<keyword evidence="2" id="KW-0560">Oxidoreductase</keyword>
<organism evidence="4 5">
    <name type="scientific">Microbacterium bandirmense</name>
    <dbReference type="NCBI Taxonomy" id="3122050"/>
    <lineage>
        <taxon>Bacteria</taxon>
        <taxon>Bacillati</taxon>
        <taxon>Actinomycetota</taxon>
        <taxon>Actinomycetes</taxon>
        <taxon>Micrococcales</taxon>
        <taxon>Microbacteriaceae</taxon>
        <taxon>Microbacterium</taxon>
    </lineage>
</organism>
<dbReference type="InterPro" id="IPR036409">
    <property type="entry name" value="Aldolase_II/adducin_N_sf"/>
</dbReference>
<reference evidence="4 5" key="1">
    <citation type="submission" date="2024-02" db="EMBL/GenBank/DDBJ databases">
        <authorList>
            <person name="Saticioglu I.B."/>
        </authorList>
    </citation>
    <scope>NUCLEOTIDE SEQUENCE [LARGE SCALE GENOMIC DNA]</scope>
    <source>
        <strain evidence="4 5">Mu-80</strain>
    </source>
</reference>
<dbReference type="Pfam" id="PF00106">
    <property type="entry name" value="adh_short"/>
    <property type="match status" value="1"/>
</dbReference>
<dbReference type="SUPFAM" id="SSF51735">
    <property type="entry name" value="NAD(P)-binding Rossmann-fold domains"/>
    <property type="match status" value="1"/>
</dbReference>
<evidence type="ECO:0000313" key="4">
    <source>
        <dbReference type="EMBL" id="MEJ1088237.1"/>
    </source>
</evidence>
<dbReference type="InterPro" id="IPR001303">
    <property type="entry name" value="Aldolase_II/adducin_N"/>
</dbReference>
<comment type="similarity">
    <text evidence="1">Belongs to the short-chain dehydrogenases/reductases (SDR) family.</text>
</comment>
<name>A0ABU8LA91_9MICO</name>
<dbReference type="EMBL" id="JBBDGM010000005">
    <property type="protein sequence ID" value="MEJ1088237.1"/>
    <property type="molecule type" value="Genomic_DNA"/>
</dbReference>
<keyword evidence="5" id="KW-1185">Reference proteome</keyword>
<dbReference type="Proteomes" id="UP001371224">
    <property type="component" value="Unassembled WGS sequence"/>
</dbReference>
<evidence type="ECO:0000256" key="1">
    <source>
        <dbReference type="ARBA" id="ARBA00006484"/>
    </source>
</evidence>
<comment type="caution">
    <text evidence="4">The sequence shown here is derived from an EMBL/GenBank/DDBJ whole genome shotgun (WGS) entry which is preliminary data.</text>
</comment>
<proteinExistence type="inferred from homology"/>
<sequence length="578" mass="60561">MNASYGSETETALADIVRVSRAMGADPSLVLHGGGNTSIKTTGLDVTGDDVELIFVKGSGWNLATIEAAGFAPLRRERLGELLQLEKLDDPTMVNELRQASLDAAAPTASIEALLHGYLPGRVVLHSHADAIVALTNRDVAPAAIADVLGERVLVLPYVLPGFALARLVAQTDVSGVDAIVLSNHGLFTFGEDPDETLARHLDLVGRATEALGARSWGADGGEATRDGDLLTLAALRADVSRVAGRPLIVQQSGSGKAAAYARRNDIAEASSRGTATPEHVLYTKRAPLVGRDVAAYAAEYEAYFARNRDRATTPVTALDPAPRIILDPELGMLVAGDTADAINVAHDIALHTIDVVERADALGGYMSLDEPSTFDIEYWSLEQAKLAKRTRLPLGGEVALVIGAGSERGSALVQGLLAAGAAVVGVDDDSAVSTAGKSIGWRFVAGDVSDTQVLARAVETAVRDFGGIDMLALLADSDTSRSSHASEIDDAAWQRAWEINTMSVARALRVSRPLLERAPRGGRVVHQGAYGGAASPERAAAVAAASVIVDATWKEWGPGIRVSEVPAGYSLLDKLMA</sequence>
<protein>
    <submittedName>
        <fullName evidence="4">SDR family NAD(P)-dependent oxidoreductase</fullName>
    </submittedName>
</protein>
<dbReference type="SUPFAM" id="SSF53639">
    <property type="entry name" value="AraD/HMP-PK domain-like"/>
    <property type="match status" value="1"/>
</dbReference>
<dbReference type="PANTHER" id="PTHR24321">
    <property type="entry name" value="DEHYDROGENASES, SHORT CHAIN"/>
    <property type="match status" value="1"/>
</dbReference>
<evidence type="ECO:0000313" key="5">
    <source>
        <dbReference type="Proteomes" id="UP001371224"/>
    </source>
</evidence>
<evidence type="ECO:0000259" key="3">
    <source>
        <dbReference type="SMART" id="SM01007"/>
    </source>
</evidence>
<dbReference type="SMART" id="SM01007">
    <property type="entry name" value="Aldolase_II"/>
    <property type="match status" value="1"/>
</dbReference>
<evidence type="ECO:0000256" key="2">
    <source>
        <dbReference type="ARBA" id="ARBA00023002"/>
    </source>
</evidence>
<dbReference type="PANTHER" id="PTHR24321:SF14">
    <property type="entry name" value="SHORT-CHAIN TYPE DEHYDROGENASE_REDUCTASE BLR2146-RELATED"/>
    <property type="match status" value="1"/>
</dbReference>
<dbReference type="InterPro" id="IPR002347">
    <property type="entry name" value="SDR_fam"/>
</dbReference>
<dbReference type="InterPro" id="IPR036291">
    <property type="entry name" value="NAD(P)-bd_dom_sf"/>
</dbReference>
<dbReference type="Pfam" id="PF00596">
    <property type="entry name" value="Aldolase_II"/>
    <property type="match status" value="1"/>
</dbReference>
<dbReference type="RefSeq" id="WP_337331903.1">
    <property type="nucleotide sequence ID" value="NZ_JBBDGM010000005.1"/>
</dbReference>
<gene>
    <name evidence="4" type="ORF">WDU99_07910</name>
</gene>
<feature type="domain" description="Class II aldolase/adducin N-terminal" evidence="3">
    <location>
        <begin position="14"/>
        <end position="212"/>
    </location>
</feature>